<dbReference type="Proteomes" id="UP000278180">
    <property type="component" value="Unassembled WGS sequence"/>
</dbReference>
<evidence type="ECO:0000313" key="4">
    <source>
        <dbReference type="Proteomes" id="UP000278180"/>
    </source>
</evidence>
<proteinExistence type="predicted"/>
<sequence length="114" mass="13227">MCRFRLREAGSGWGRNDTLRRFVIPAHDFSDGVLLIPRYRAIQYLGARRVNVRSADGNSGRNMPPELLAHTSPLCWAHVCLTGEYLWPNGEKLRVSFRASRNRPQMWRCGEDRR</sequence>
<evidence type="ECO:0000313" key="1">
    <source>
        <dbReference type="EMBL" id="RMS23077.1"/>
    </source>
</evidence>
<comment type="caution">
    <text evidence="2">The sequence shown here is derived from an EMBL/GenBank/DDBJ whole genome shotgun (WGS) entry which is preliminary data.</text>
</comment>
<dbReference type="EMBL" id="RBSL01000346">
    <property type="protein sequence ID" value="RMS23077.1"/>
    <property type="molecule type" value="Genomic_DNA"/>
</dbReference>
<gene>
    <name evidence="2" type="ORF">ALP51_200173</name>
    <name evidence="1" type="ORF">ALP70_200220</name>
</gene>
<name>A0A3M5JXK6_PSESS</name>
<dbReference type="AlphaFoldDB" id="A0A3M5JXK6"/>
<evidence type="ECO:0000313" key="2">
    <source>
        <dbReference type="EMBL" id="RMT27924.1"/>
    </source>
</evidence>
<evidence type="ECO:0000313" key="3">
    <source>
        <dbReference type="Proteomes" id="UP000269801"/>
    </source>
</evidence>
<organism evidence="2 4">
    <name type="scientific">Pseudomonas savastanoi</name>
    <name type="common">Pseudomonas syringae pv. savastanoi</name>
    <dbReference type="NCBI Taxonomy" id="29438"/>
    <lineage>
        <taxon>Bacteria</taxon>
        <taxon>Pseudomonadati</taxon>
        <taxon>Pseudomonadota</taxon>
        <taxon>Gammaproteobacteria</taxon>
        <taxon>Pseudomonadales</taxon>
        <taxon>Pseudomonadaceae</taxon>
        <taxon>Pseudomonas</taxon>
    </lineage>
</organism>
<reference evidence="3 4" key="1">
    <citation type="submission" date="2018-08" db="EMBL/GenBank/DDBJ databases">
        <title>Recombination of ecologically and evolutionarily significant loci maintains genetic cohesion in the Pseudomonas syringae species complex.</title>
        <authorList>
            <person name="Dillon M."/>
            <person name="Thakur S."/>
            <person name="Almeida R.N.D."/>
            <person name="Weir B.S."/>
            <person name="Guttman D.S."/>
        </authorList>
    </citation>
    <scope>NUCLEOTIDE SEQUENCE [LARGE SCALE GENOMIC DNA]</scope>
    <source>
        <strain evidence="2 4">ICMP 13684</strain>
        <strain evidence="1 3">ICMP 13685</strain>
    </source>
</reference>
<dbReference type="EMBL" id="RBTE01000271">
    <property type="protein sequence ID" value="RMT27924.1"/>
    <property type="molecule type" value="Genomic_DNA"/>
</dbReference>
<dbReference type="Proteomes" id="UP000269801">
    <property type="component" value="Unassembled WGS sequence"/>
</dbReference>
<accession>A0A3M5JXK6</accession>
<evidence type="ECO:0008006" key="5">
    <source>
        <dbReference type="Google" id="ProtNLM"/>
    </source>
</evidence>
<protein>
    <recommendedName>
        <fullName evidence="5">Transposase</fullName>
    </recommendedName>
</protein>